<dbReference type="OrthoDB" id="9806939at2"/>
<dbReference type="Gene3D" id="2.40.50.100">
    <property type="match status" value="1"/>
</dbReference>
<keyword evidence="4" id="KW-0472">Membrane</keyword>
<keyword evidence="4" id="KW-0812">Transmembrane</keyword>
<dbReference type="EMBL" id="JXYA01000066">
    <property type="protein sequence ID" value="KJZ05565.1"/>
    <property type="molecule type" value="Genomic_DNA"/>
</dbReference>
<keyword evidence="4" id="KW-1133">Transmembrane helix</keyword>
<evidence type="ECO:0000313" key="6">
    <source>
        <dbReference type="Proteomes" id="UP000033452"/>
    </source>
</evidence>
<evidence type="ECO:0000256" key="2">
    <source>
        <dbReference type="ARBA" id="ARBA00023054"/>
    </source>
</evidence>
<dbReference type="Gene3D" id="2.40.30.170">
    <property type="match status" value="1"/>
</dbReference>
<gene>
    <name evidence="5" type="ORF">TW77_22425</name>
</gene>
<evidence type="ECO:0000256" key="3">
    <source>
        <dbReference type="SAM" id="Coils"/>
    </source>
</evidence>
<feature type="coiled-coil region" evidence="3">
    <location>
        <begin position="106"/>
        <end position="235"/>
    </location>
</feature>
<dbReference type="AlphaFoldDB" id="A0A0F4QE41"/>
<organism evidence="5 6">
    <name type="scientific">Pseudoalteromonas rubra</name>
    <dbReference type="NCBI Taxonomy" id="43658"/>
    <lineage>
        <taxon>Bacteria</taxon>
        <taxon>Pseudomonadati</taxon>
        <taxon>Pseudomonadota</taxon>
        <taxon>Gammaproteobacteria</taxon>
        <taxon>Alteromonadales</taxon>
        <taxon>Pseudoalteromonadaceae</taxon>
        <taxon>Pseudoalteromonas</taxon>
    </lineage>
</organism>
<reference evidence="5 6" key="1">
    <citation type="journal article" date="2015" name="BMC Genomics">
        <title>Genome mining reveals unlocked bioactive potential of marine Gram-negative bacteria.</title>
        <authorList>
            <person name="Machado H."/>
            <person name="Sonnenschein E.C."/>
            <person name="Melchiorsen J."/>
            <person name="Gram L."/>
        </authorList>
    </citation>
    <scope>NUCLEOTIDE SEQUENCE [LARGE SCALE GENOMIC DNA]</scope>
    <source>
        <strain evidence="5 6">S2471</strain>
    </source>
</reference>
<accession>A0A0F4QE41</accession>
<dbReference type="PANTHER" id="PTHR32347">
    <property type="entry name" value="EFFLUX SYSTEM COMPONENT YKNX-RELATED"/>
    <property type="match status" value="1"/>
</dbReference>
<proteinExistence type="predicted"/>
<feature type="transmembrane region" description="Helical" evidence="4">
    <location>
        <begin position="12"/>
        <end position="34"/>
    </location>
</feature>
<dbReference type="PATRIC" id="fig|43658.5.peg.4730"/>
<comment type="caution">
    <text evidence="5">The sequence shown here is derived from an EMBL/GenBank/DDBJ whole genome shotgun (WGS) entry which is preliminary data.</text>
</comment>
<dbReference type="RefSeq" id="WP_046007196.1">
    <property type="nucleotide sequence ID" value="NZ_JXYA01000066.1"/>
</dbReference>
<sequence length="416" mass="45779">MDIAVKTKKSWPVRTLVIVFIALVALALGAYQLWQYSRAELTLKANSLIINQVKRGSFTVTVRGNGVLVPENVQWLSASGDAKVEALLYKPGQEVSRGDEIVRLTNPRLEQQLAETKWELSALEAEHQASDLAEQAAIAQQRADMLNAQMALNGAEHEYLAHLELIETGAVSKLDFQRAKIALEQARQTLASRKEQMAESAKSLKAQQHARFARLNQLKNRVSRIQTQVDELSVRASIDSIILALPVEVGQHVSMGSNIAKLADQGALIAELQVPELQIQQIKVGQKVTIDTQNNQVLGHITRIDPEVMQGNVQVDVAFSEPLPGDARPALSVDGEITIAELDNTLYVSRPLFTQSQSQSSIYKLSSDGLMATRTAVQLGLGSVNYVQIIQGLEEGDQIITSDPSRFESFNQFRIN</sequence>
<evidence type="ECO:0000256" key="1">
    <source>
        <dbReference type="ARBA" id="ARBA00004196"/>
    </source>
</evidence>
<evidence type="ECO:0000256" key="4">
    <source>
        <dbReference type="SAM" id="Phobius"/>
    </source>
</evidence>
<keyword evidence="2 3" id="KW-0175">Coiled coil</keyword>
<dbReference type="Proteomes" id="UP000033452">
    <property type="component" value="Unassembled WGS sequence"/>
</dbReference>
<dbReference type="Gene3D" id="1.10.287.470">
    <property type="entry name" value="Helix hairpin bin"/>
    <property type="match status" value="1"/>
</dbReference>
<keyword evidence="6" id="KW-1185">Reference proteome</keyword>
<dbReference type="GO" id="GO:0030313">
    <property type="term" value="C:cell envelope"/>
    <property type="evidence" value="ECO:0007669"/>
    <property type="project" value="UniProtKB-SubCell"/>
</dbReference>
<protein>
    <submittedName>
        <fullName evidence="5">Secretion protein HylD</fullName>
    </submittedName>
</protein>
<name>A0A0F4QE41_9GAMM</name>
<dbReference type="InterPro" id="IPR050465">
    <property type="entry name" value="UPF0194_transport"/>
</dbReference>
<evidence type="ECO:0000313" key="5">
    <source>
        <dbReference type="EMBL" id="KJZ05565.1"/>
    </source>
</evidence>
<comment type="subcellular location">
    <subcellularLocation>
        <location evidence="1">Cell envelope</location>
    </subcellularLocation>
</comment>
<dbReference type="PANTHER" id="PTHR32347:SF23">
    <property type="entry name" value="BLL5650 PROTEIN"/>
    <property type="match status" value="1"/>
</dbReference>
<dbReference type="Gene3D" id="2.40.420.20">
    <property type="match status" value="1"/>
</dbReference>